<feature type="region of interest" description="Disordered" evidence="2">
    <location>
        <begin position="172"/>
        <end position="276"/>
    </location>
</feature>
<protein>
    <submittedName>
        <fullName evidence="4">HNH endonuclease</fullName>
    </submittedName>
</protein>
<dbReference type="Gene3D" id="1.10.30.50">
    <property type="match status" value="1"/>
</dbReference>
<keyword evidence="5" id="KW-1185">Reference proteome</keyword>
<keyword evidence="4" id="KW-0378">Hydrolase</keyword>
<dbReference type="SMART" id="SM00507">
    <property type="entry name" value="HNHc"/>
    <property type="match status" value="1"/>
</dbReference>
<dbReference type="GO" id="GO:0008270">
    <property type="term" value="F:zinc ion binding"/>
    <property type="evidence" value="ECO:0007669"/>
    <property type="project" value="InterPro"/>
</dbReference>
<evidence type="ECO:0000256" key="2">
    <source>
        <dbReference type="SAM" id="MobiDB-lite"/>
    </source>
</evidence>
<evidence type="ECO:0000313" key="4">
    <source>
        <dbReference type="EMBL" id="RII41244.1"/>
    </source>
</evidence>
<feature type="region of interest" description="Disordered" evidence="2">
    <location>
        <begin position="632"/>
        <end position="661"/>
    </location>
</feature>
<dbReference type="GO" id="GO:0004519">
    <property type="term" value="F:endonuclease activity"/>
    <property type="evidence" value="ECO:0007669"/>
    <property type="project" value="UniProtKB-KW"/>
</dbReference>
<comment type="caution">
    <text evidence="4">The sequence shown here is derived from an EMBL/GenBank/DDBJ whole genome shotgun (WGS) entry which is preliminary data.</text>
</comment>
<dbReference type="InterPro" id="IPR003615">
    <property type="entry name" value="HNH_nuc"/>
</dbReference>
<sequence length="808" mass="83840">MLSSNALQEATSRVRQTLAWSPGSWDAASEPELVDVLGAAADLSRAVDALRVSVAGAVSRRSEGFNRAESFAARLGFRATKPLLMQAFGIQAPTADLLISLAQATAPRSGFSAGELSPFRPALAAALRAGELSADQAAAVHRELPHPSAPESIPGMIAAAEVSLVAEATGGRIDLSRPPAPNAGQRHGDRAAAGTQGTLGAPGGAGAPPDAGPTATPGSAAGTGTGTGTGTEPAAAANTHTQGERSAGPWGNPRSGAAAARNGTRDTDLRDQDPWGGRRLEVHHVRNQAKVWANHIDPDGPEPRYEEQQQRRALRLRAARGGGYTLSGFAPEAEGALLLSVLDGFTAPGSRRGEAASAQTASHATLEGSPDGDAPTDRSSDQQNFDALHALVEEHVRSGATAAGVGASSALVVTVTLSALADYLAASEAGLVEGQGTFPGAALAGGLFRSLDGERRVAGVNPHGSETSRPERGSNPSGASTGSLGPAFTTLQALTRDREAQLSRTDQPVPLSALAARLCEDAVSLLVTDDAGSPLAYGRSRRLFSPQQRRVLTVRDGGCRAPGCNAPPGWCHAHHVIPWERGGASDVDNAVLLCSFHHHEVHRGRLVALPTQGGNGSPRIVSALTARALEKEQHRSTEGSVARPPGHAGLAREADPTSGVGPTRLARPANLAPLDGAVAAARPSEPVRIDRSATQGLRSPSPVWSATLPSEPGRPWTARYRCHHRVNVTPVEHEGGRLARIVTRPSRGHPTGGSPGHLPWQPGGGGRSAAGAMRRRRSEHPRRHREAASDREPPPVRSVRCRRAWLDP</sequence>
<feature type="domain" description="HNH nuclease" evidence="3">
    <location>
        <begin position="547"/>
        <end position="599"/>
    </location>
</feature>
<dbReference type="EMBL" id="QQXK01000032">
    <property type="protein sequence ID" value="RII41244.1"/>
    <property type="molecule type" value="Genomic_DNA"/>
</dbReference>
<feature type="compositionally biased region" description="Basic residues" evidence="2">
    <location>
        <begin position="799"/>
        <end position="808"/>
    </location>
</feature>
<feature type="compositionally biased region" description="Basic and acidic residues" evidence="2">
    <location>
        <begin position="263"/>
        <end position="276"/>
    </location>
</feature>
<name>A0A399J7G3_9MICC</name>
<dbReference type="Pfam" id="PF01844">
    <property type="entry name" value="HNH"/>
    <property type="match status" value="1"/>
</dbReference>
<reference evidence="4 5" key="1">
    <citation type="submission" date="2018-07" db="EMBL/GenBank/DDBJ databases">
        <title>Arthrobacter sp. nov., isolated from raw cow's milk with high bacterial count.</title>
        <authorList>
            <person name="Hahne J."/>
            <person name="Isele D."/>
            <person name="Lipski A."/>
        </authorList>
    </citation>
    <scope>NUCLEOTIDE SEQUENCE [LARGE SCALE GENOMIC DNA]</scope>
    <source>
        <strain evidence="4 5">JZ R-35</strain>
    </source>
</reference>
<feature type="compositionally biased region" description="Basic residues" evidence="2">
    <location>
        <begin position="773"/>
        <end position="785"/>
    </location>
</feature>
<evidence type="ECO:0000259" key="3">
    <source>
        <dbReference type="SMART" id="SM00507"/>
    </source>
</evidence>
<proteinExistence type="inferred from homology"/>
<gene>
    <name evidence="4" type="ORF">DWB68_13650</name>
</gene>
<dbReference type="AlphaFoldDB" id="A0A399J7G3"/>
<feature type="region of interest" description="Disordered" evidence="2">
    <location>
        <begin position="743"/>
        <end position="808"/>
    </location>
</feature>
<accession>A0A399J7G3</accession>
<dbReference type="Pfam" id="PF02720">
    <property type="entry name" value="DUF222"/>
    <property type="match status" value="1"/>
</dbReference>
<dbReference type="RefSeq" id="WP_119425675.1">
    <property type="nucleotide sequence ID" value="NZ_QQXK01000032.1"/>
</dbReference>
<dbReference type="Proteomes" id="UP000265419">
    <property type="component" value="Unassembled WGS sequence"/>
</dbReference>
<dbReference type="InterPro" id="IPR003870">
    <property type="entry name" value="DUF222"/>
</dbReference>
<keyword evidence="4" id="KW-0540">Nuclease</keyword>
<dbReference type="GO" id="GO:0003676">
    <property type="term" value="F:nucleic acid binding"/>
    <property type="evidence" value="ECO:0007669"/>
    <property type="project" value="InterPro"/>
</dbReference>
<dbReference type="InterPro" id="IPR002711">
    <property type="entry name" value="HNH"/>
</dbReference>
<keyword evidence="4" id="KW-0255">Endonuclease</keyword>
<evidence type="ECO:0000256" key="1">
    <source>
        <dbReference type="ARBA" id="ARBA00023450"/>
    </source>
</evidence>
<evidence type="ECO:0000313" key="5">
    <source>
        <dbReference type="Proteomes" id="UP000265419"/>
    </source>
</evidence>
<feature type="compositionally biased region" description="Polar residues" evidence="2">
    <location>
        <begin position="474"/>
        <end position="486"/>
    </location>
</feature>
<comment type="similarity">
    <text evidence="1">Belongs to the Rv1128c/1148c/1588c/1702c/1945/3466 family.</text>
</comment>
<feature type="compositionally biased region" description="Low complexity" evidence="2">
    <location>
        <begin position="207"/>
        <end position="220"/>
    </location>
</feature>
<organism evidence="4 5">
    <name type="scientific">Galactobacter valiniphilus</name>
    <dbReference type="NCBI Taxonomy" id="2676122"/>
    <lineage>
        <taxon>Bacteria</taxon>
        <taxon>Bacillati</taxon>
        <taxon>Actinomycetota</taxon>
        <taxon>Actinomycetes</taxon>
        <taxon>Micrococcales</taxon>
        <taxon>Micrococcaceae</taxon>
        <taxon>Galactobacter</taxon>
    </lineage>
</organism>
<feature type="region of interest" description="Disordered" evidence="2">
    <location>
        <begin position="350"/>
        <end position="381"/>
    </location>
</feature>
<feature type="region of interest" description="Disordered" evidence="2">
    <location>
        <begin position="457"/>
        <end position="486"/>
    </location>
</feature>
<dbReference type="CDD" id="cd00085">
    <property type="entry name" value="HNHc"/>
    <property type="match status" value="1"/>
</dbReference>